<dbReference type="Proteomes" id="UP000178764">
    <property type="component" value="Unassembled WGS sequence"/>
</dbReference>
<gene>
    <name evidence="1" type="ORF">A2V71_00515</name>
</gene>
<proteinExistence type="predicted"/>
<comment type="caution">
    <text evidence="1">The sequence shown here is derived from an EMBL/GenBank/DDBJ whole genome shotgun (WGS) entry which is preliminary data.</text>
</comment>
<sequence length="69" mass="7759">MMTNIIVDGCLYSNSPNTLDFVKKVNKTFSGKLIGISSVYVRQLLDAGCIRGCRKSELEEIRKILFDES</sequence>
<evidence type="ECO:0008006" key="3">
    <source>
        <dbReference type="Google" id="ProtNLM"/>
    </source>
</evidence>
<dbReference type="AlphaFoldDB" id="A0A1F5DQH3"/>
<name>A0A1F5DQH3_9BACT</name>
<organism evidence="1 2">
    <name type="scientific">Candidatus Berkelbacteria bacterium RBG_13_40_8</name>
    <dbReference type="NCBI Taxonomy" id="1797467"/>
    <lineage>
        <taxon>Bacteria</taxon>
        <taxon>Candidatus Berkelbacteria</taxon>
    </lineage>
</organism>
<accession>A0A1F5DQH3</accession>
<protein>
    <recommendedName>
        <fullName evidence="3">PIN domain-containing protein</fullName>
    </recommendedName>
</protein>
<evidence type="ECO:0000313" key="1">
    <source>
        <dbReference type="EMBL" id="OGD57304.1"/>
    </source>
</evidence>
<evidence type="ECO:0000313" key="2">
    <source>
        <dbReference type="Proteomes" id="UP000178764"/>
    </source>
</evidence>
<reference evidence="1 2" key="1">
    <citation type="journal article" date="2016" name="Nat. Commun.">
        <title>Thousands of microbial genomes shed light on interconnected biogeochemical processes in an aquifer system.</title>
        <authorList>
            <person name="Anantharaman K."/>
            <person name="Brown C.T."/>
            <person name="Hug L.A."/>
            <person name="Sharon I."/>
            <person name="Castelle C.J."/>
            <person name="Probst A.J."/>
            <person name="Thomas B.C."/>
            <person name="Singh A."/>
            <person name="Wilkins M.J."/>
            <person name="Karaoz U."/>
            <person name="Brodie E.L."/>
            <person name="Williams K.H."/>
            <person name="Hubbard S.S."/>
            <person name="Banfield J.F."/>
        </authorList>
    </citation>
    <scope>NUCLEOTIDE SEQUENCE [LARGE SCALE GENOMIC DNA]</scope>
</reference>
<dbReference type="EMBL" id="MEZT01000003">
    <property type="protein sequence ID" value="OGD57304.1"/>
    <property type="molecule type" value="Genomic_DNA"/>
</dbReference>